<dbReference type="PANTHER" id="PTHR48081">
    <property type="entry name" value="AB HYDROLASE SUPERFAMILY PROTEIN C4A8.06C"/>
    <property type="match status" value="1"/>
</dbReference>
<dbReference type="EMBL" id="FQZU01000011">
    <property type="protein sequence ID" value="SHJ75402.1"/>
    <property type="molecule type" value="Genomic_DNA"/>
</dbReference>
<dbReference type="Proteomes" id="UP000183994">
    <property type="component" value="Unassembled WGS sequence"/>
</dbReference>
<dbReference type="OrthoDB" id="24847at2"/>
<dbReference type="PROSITE" id="PS01173">
    <property type="entry name" value="LIPASE_GDXG_HIS"/>
    <property type="match status" value="1"/>
</dbReference>
<accession>A0A1M6LW45</accession>
<dbReference type="GO" id="GO:0004806">
    <property type="term" value="F:triacylglycerol lipase activity"/>
    <property type="evidence" value="ECO:0007669"/>
    <property type="project" value="TreeGrafter"/>
</dbReference>
<reference evidence="5" key="1">
    <citation type="submission" date="2016-11" db="EMBL/GenBank/DDBJ databases">
        <authorList>
            <person name="Varghese N."/>
            <person name="Submissions S."/>
        </authorList>
    </citation>
    <scope>NUCLEOTIDE SEQUENCE [LARGE SCALE GENOMIC DNA]</scope>
    <source>
        <strain evidence="5">DSM 16219</strain>
    </source>
</reference>
<evidence type="ECO:0000313" key="5">
    <source>
        <dbReference type="Proteomes" id="UP000183994"/>
    </source>
</evidence>
<dbReference type="RefSeq" id="WP_083610949.1">
    <property type="nucleotide sequence ID" value="NZ_FQZU01000011.1"/>
</dbReference>
<dbReference type="InterPro" id="IPR029058">
    <property type="entry name" value="AB_hydrolase_fold"/>
</dbReference>
<dbReference type="InterPro" id="IPR050300">
    <property type="entry name" value="GDXG_lipolytic_enzyme"/>
</dbReference>
<gene>
    <name evidence="4" type="ORF">SAMN02745216_02203</name>
</gene>
<dbReference type="STRING" id="1121393.SAMN02745216_02203"/>
<evidence type="ECO:0000259" key="3">
    <source>
        <dbReference type="Pfam" id="PF07859"/>
    </source>
</evidence>
<dbReference type="AlphaFoldDB" id="A0A1M6LW45"/>
<comment type="similarity">
    <text evidence="1">Belongs to the 'GDXG' lipolytic enzyme family.</text>
</comment>
<dbReference type="PANTHER" id="PTHR48081:SF30">
    <property type="entry name" value="ACETYL-HYDROLASE LIPR-RELATED"/>
    <property type="match status" value="1"/>
</dbReference>
<proteinExistence type="inferred from homology"/>
<feature type="domain" description="Alpha/beta hydrolase fold-3" evidence="3">
    <location>
        <begin position="104"/>
        <end position="306"/>
    </location>
</feature>
<dbReference type="InterPro" id="IPR013094">
    <property type="entry name" value="AB_hydrolase_3"/>
</dbReference>
<dbReference type="SUPFAM" id="SSF53474">
    <property type="entry name" value="alpha/beta-Hydrolases"/>
    <property type="match status" value="1"/>
</dbReference>
<evidence type="ECO:0000313" key="4">
    <source>
        <dbReference type="EMBL" id="SHJ75402.1"/>
    </source>
</evidence>
<sequence length="331" mass="36498">MAQKKRWVRLLVVVILLISAYIAVNTTLFKPSLGSRLARLSVVYYLAPRFTPDTPVDVTRDAVENLSKMATLPWGTRVEEASVAGLKAEWVRARKTPENSTNALLYFHGGGFFCGSASTHRNLAAALSKASGMPVLVPEYRLAPEFKYPTANVDCLDSYLWLLDQGYKPENIALGGDSAGGCLVLMTLLSIKEKNLPMPKAAIMISPMTDAVNFDGESLKSRSEADPLFDGEDIGKHMTWYLGPKDQRPELASPLNMDLSGLPPLFIQAGDDEVLLSDSTRLADRAKKAGVKVKLEVWKNMWHVFQSFGVICPESRQAVNHLGLFLKDELK</sequence>
<evidence type="ECO:0000256" key="1">
    <source>
        <dbReference type="ARBA" id="ARBA00010515"/>
    </source>
</evidence>
<keyword evidence="2" id="KW-0378">Hydrolase</keyword>
<evidence type="ECO:0000256" key="2">
    <source>
        <dbReference type="ARBA" id="ARBA00022801"/>
    </source>
</evidence>
<dbReference type="InterPro" id="IPR002168">
    <property type="entry name" value="Lipase_GDXG_HIS_AS"/>
</dbReference>
<dbReference type="Pfam" id="PF07859">
    <property type="entry name" value="Abhydrolase_3"/>
    <property type="match status" value="1"/>
</dbReference>
<organism evidence="4 5">
    <name type="scientific">Desulfatibacillum alkenivorans DSM 16219</name>
    <dbReference type="NCBI Taxonomy" id="1121393"/>
    <lineage>
        <taxon>Bacteria</taxon>
        <taxon>Pseudomonadati</taxon>
        <taxon>Thermodesulfobacteriota</taxon>
        <taxon>Desulfobacteria</taxon>
        <taxon>Desulfobacterales</taxon>
        <taxon>Desulfatibacillaceae</taxon>
        <taxon>Desulfatibacillum</taxon>
    </lineage>
</organism>
<dbReference type="Gene3D" id="3.40.50.1820">
    <property type="entry name" value="alpha/beta hydrolase"/>
    <property type="match status" value="1"/>
</dbReference>
<protein>
    <submittedName>
        <fullName evidence="4">Acetyl esterase/lipase</fullName>
    </submittedName>
</protein>
<keyword evidence="5" id="KW-1185">Reference proteome</keyword>
<name>A0A1M6LW45_9BACT</name>